<dbReference type="Proteomes" id="UP001157006">
    <property type="component" value="Chromosome 5"/>
</dbReference>
<proteinExistence type="predicted"/>
<evidence type="ECO:0000313" key="2">
    <source>
        <dbReference type="Proteomes" id="UP001157006"/>
    </source>
</evidence>
<protein>
    <submittedName>
        <fullName evidence="1">Uncharacterized protein</fullName>
    </submittedName>
</protein>
<evidence type="ECO:0000313" key="1">
    <source>
        <dbReference type="EMBL" id="CAI8615369.1"/>
    </source>
</evidence>
<sequence>MLFTPLKDSKWRLLYLSSLCIPNNNVYSANDISSENPVGKFVFFPFQAISWLKKKCISVLGEIHKSEMFISSLSTDANHLPVSVLMSIISFSNHTADVNRLLPISVLNLPVSVLM</sequence>
<dbReference type="EMBL" id="OX451740">
    <property type="protein sequence ID" value="CAI8615369.1"/>
    <property type="molecule type" value="Genomic_DNA"/>
</dbReference>
<dbReference type="AlphaFoldDB" id="A0AAV1B1R5"/>
<gene>
    <name evidence="1" type="ORF">VFH_V175640</name>
</gene>
<name>A0AAV1B1R5_VICFA</name>
<keyword evidence="2" id="KW-1185">Reference proteome</keyword>
<accession>A0AAV1B1R5</accession>
<reference evidence="1 2" key="1">
    <citation type="submission" date="2023-01" db="EMBL/GenBank/DDBJ databases">
        <authorList>
            <person name="Kreplak J."/>
        </authorList>
    </citation>
    <scope>NUCLEOTIDE SEQUENCE [LARGE SCALE GENOMIC DNA]</scope>
</reference>
<organism evidence="1 2">
    <name type="scientific">Vicia faba</name>
    <name type="common">Broad bean</name>
    <name type="synonym">Faba vulgaris</name>
    <dbReference type="NCBI Taxonomy" id="3906"/>
    <lineage>
        <taxon>Eukaryota</taxon>
        <taxon>Viridiplantae</taxon>
        <taxon>Streptophyta</taxon>
        <taxon>Embryophyta</taxon>
        <taxon>Tracheophyta</taxon>
        <taxon>Spermatophyta</taxon>
        <taxon>Magnoliopsida</taxon>
        <taxon>eudicotyledons</taxon>
        <taxon>Gunneridae</taxon>
        <taxon>Pentapetalae</taxon>
        <taxon>rosids</taxon>
        <taxon>fabids</taxon>
        <taxon>Fabales</taxon>
        <taxon>Fabaceae</taxon>
        <taxon>Papilionoideae</taxon>
        <taxon>50 kb inversion clade</taxon>
        <taxon>NPAAA clade</taxon>
        <taxon>Hologalegina</taxon>
        <taxon>IRL clade</taxon>
        <taxon>Fabeae</taxon>
        <taxon>Vicia</taxon>
    </lineage>
</organism>